<keyword evidence="3" id="KW-0808">Transferase</keyword>
<feature type="transmembrane region" description="Helical" evidence="1">
    <location>
        <begin position="88"/>
        <end position="107"/>
    </location>
</feature>
<dbReference type="PANTHER" id="PTHR23028:SF53">
    <property type="entry name" value="ACYL_TRANSF_3 DOMAIN-CONTAINING PROTEIN"/>
    <property type="match status" value="1"/>
</dbReference>
<feature type="transmembrane region" description="Helical" evidence="1">
    <location>
        <begin position="263"/>
        <end position="283"/>
    </location>
</feature>
<keyword evidence="4" id="KW-1185">Reference proteome</keyword>
<feature type="transmembrane region" description="Helical" evidence="1">
    <location>
        <begin position="295"/>
        <end position="318"/>
    </location>
</feature>
<organism evidence="3 4">
    <name type="scientific">Microbispora siamensis</name>
    <dbReference type="NCBI Taxonomy" id="564413"/>
    <lineage>
        <taxon>Bacteria</taxon>
        <taxon>Bacillati</taxon>
        <taxon>Actinomycetota</taxon>
        <taxon>Actinomycetes</taxon>
        <taxon>Streptosporangiales</taxon>
        <taxon>Streptosporangiaceae</taxon>
        <taxon>Microbispora</taxon>
    </lineage>
</organism>
<evidence type="ECO:0000313" key="4">
    <source>
        <dbReference type="Proteomes" id="UP000660454"/>
    </source>
</evidence>
<reference evidence="3 4" key="1">
    <citation type="submission" date="2021-01" db="EMBL/GenBank/DDBJ databases">
        <title>Whole genome shotgun sequence of Microbispora siamensis NBRC 104113.</title>
        <authorList>
            <person name="Komaki H."/>
            <person name="Tamura T."/>
        </authorList>
    </citation>
    <scope>NUCLEOTIDE SEQUENCE [LARGE SCALE GENOMIC DNA]</scope>
    <source>
        <strain evidence="3 4">NBRC 104113</strain>
    </source>
</reference>
<feature type="transmembrane region" description="Helical" evidence="1">
    <location>
        <begin position="19"/>
        <end position="36"/>
    </location>
</feature>
<evidence type="ECO:0000259" key="2">
    <source>
        <dbReference type="Pfam" id="PF01757"/>
    </source>
</evidence>
<keyword evidence="1" id="KW-1133">Transmembrane helix</keyword>
<accession>A0ABQ4H064</accession>
<dbReference type="GO" id="GO:0016746">
    <property type="term" value="F:acyltransferase activity"/>
    <property type="evidence" value="ECO:0007669"/>
    <property type="project" value="UniProtKB-KW"/>
</dbReference>
<feature type="transmembrane region" description="Helical" evidence="1">
    <location>
        <begin position="131"/>
        <end position="155"/>
    </location>
</feature>
<proteinExistence type="predicted"/>
<gene>
    <name evidence="3" type="ORF">Msi02_79020</name>
</gene>
<evidence type="ECO:0000256" key="1">
    <source>
        <dbReference type="SAM" id="Phobius"/>
    </source>
</evidence>
<keyword evidence="1" id="KW-0812">Transmembrane</keyword>
<feature type="transmembrane region" description="Helical" evidence="1">
    <location>
        <begin position="48"/>
        <end position="67"/>
    </location>
</feature>
<feature type="transmembrane region" description="Helical" evidence="1">
    <location>
        <begin position="330"/>
        <end position="349"/>
    </location>
</feature>
<evidence type="ECO:0000313" key="3">
    <source>
        <dbReference type="EMBL" id="GIH67085.1"/>
    </source>
</evidence>
<sequence>MTETAQEASPLPSLTGMRFVAAFLVFVCHACVLGYFHQDVAASLQTYAFTSGWLGVEFFFVLSGFVLTWSVREGEPRARLWRRRLVKVYPNHVVTWLAALGLALWAGQSVDLLTALPSLLLVHTWLPRADFILSINVVTWSLACDVLFYLAFPFLYRLVRRIPAARLWPAAGAVAVVIAVLPAIALAVLPGTPKLPGQEMSLTQNWFLVSFPPTRALDFVLGILLARIVVTGRWIRLGWAPALAILAAAFGLQMFLWPTVYGLTAPVALPIALLITAVAVADHRRRFSPFRSRPLVWLGGISYASYLVHYLVLTYSHVALGAGRTWDAPSALFLVTALFGVTTLLAWGLTRFVEEPAMRAWAGARPVGGHGAAPLPGARSPEPTA</sequence>
<feature type="transmembrane region" description="Helical" evidence="1">
    <location>
        <begin position="209"/>
        <end position="230"/>
    </location>
</feature>
<keyword evidence="3" id="KW-0012">Acyltransferase</keyword>
<dbReference type="PANTHER" id="PTHR23028">
    <property type="entry name" value="ACETYLTRANSFERASE"/>
    <property type="match status" value="1"/>
</dbReference>
<feature type="domain" description="Acyltransferase 3" evidence="2">
    <location>
        <begin position="13"/>
        <end position="350"/>
    </location>
</feature>
<dbReference type="Proteomes" id="UP000660454">
    <property type="component" value="Unassembled WGS sequence"/>
</dbReference>
<keyword evidence="1" id="KW-0472">Membrane</keyword>
<dbReference type="EMBL" id="BOOF01000066">
    <property type="protein sequence ID" value="GIH67085.1"/>
    <property type="molecule type" value="Genomic_DNA"/>
</dbReference>
<feature type="transmembrane region" description="Helical" evidence="1">
    <location>
        <begin position="167"/>
        <end position="189"/>
    </location>
</feature>
<feature type="transmembrane region" description="Helical" evidence="1">
    <location>
        <begin position="237"/>
        <end position="257"/>
    </location>
</feature>
<protein>
    <submittedName>
        <fullName evidence="3">Acyltransferase</fullName>
    </submittedName>
</protein>
<dbReference type="InterPro" id="IPR002656">
    <property type="entry name" value="Acyl_transf_3_dom"/>
</dbReference>
<name>A0ABQ4H064_9ACTN</name>
<dbReference type="InterPro" id="IPR050879">
    <property type="entry name" value="Acyltransferase_3"/>
</dbReference>
<comment type="caution">
    <text evidence="3">The sequence shown here is derived from an EMBL/GenBank/DDBJ whole genome shotgun (WGS) entry which is preliminary data.</text>
</comment>
<dbReference type="Pfam" id="PF01757">
    <property type="entry name" value="Acyl_transf_3"/>
    <property type="match status" value="1"/>
</dbReference>